<protein>
    <submittedName>
        <fullName evidence="2">Uncharacterized protein</fullName>
    </submittedName>
</protein>
<evidence type="ECO:0000313" key="2">
    <source>
        <dbReference type="EMBL" id="XDQ40316.1"/>
    </source>
</evidence>
<feature type="region of interest" description="Disordered" evidence="1">
    <location>
        <begin position="75"/>
        <end position="140"/>
    </location>
</feature>
<dbReference type="RefSeq" id="WP_369175025.1">
    <property type="nucleotide sequence ID" value="NZ_CP163439.1"/>
</dbReference>
<accession>A0AB39QDH1</accession>
<dbReference type="AlphaFoldDB" id="A0AB39QDH1"/>
<proteinExistence type="predicted"/>
<feature type="compositionally biased region" description="Basic and acidic residues" evidence="1">
    <location>
        <begin position="128"/>
        <end position="140"/>
    </location>
</feature>
<organism evidence="2">
    <name type="scientific">Streptomyces sp. R28</name>
    <dbReference type="NCBI Taxonomy" id="3238628"/>
    <lineage>
        <taxon>Bacteria</taxon>
        <taxon>Bacillati</taxon>
        <taxon>Actinomycetota</taxon>
        <taxon>Actinomycetes</taxon>
        <taxon>Kitasatosporales</taxon>
        <taxon>Streptomycetaceae</taxon>
        <taxon>Streptomyces</taxon>
    </lineage>
</organism>
<name>A0AB39QDH1_9ACTN</name>
<evidence type="ECO:0000256" key="1">
    <source>
        <dbReference type="SAM" id="MobiDB-lite"/>
    </source>
</evidence>
<gene>
    <name evidence="2" type="ORF">AB5J49_03095</name>
</gene>
<dbReference type="EMBL" id="CP163439">
    <property type="protein sequence ID" value="XDQ40316.1"/>
    <property type="molecule type" value="Genomic_DNA"/>
</dbReference>
<sequence>MVSAARTIEEFAEWGQRAAVGLLARMGVRRHLPGRYRAPSHPTLTRILGAVDGPALDTAVGPYLLAEHDRGDVQAAAAPGRAGDRGGWARRWPAPRTWSSATGTCCRPSAMPLPDPPRPAGGRAARGGQDERDGRIPPAA</sequence>
<reference evidence="2" key="1">
    <citation type="submission" date="2024-07" db="EMBL/GenBank/DDBJ databases">
        <authorList>
            <person name="Yu S.T."/>
        </authorList>
    </citation>
    <scope>NUCLEOTIDE SEQUENCE</scope>
    <source>
        <strain evidence="2">R28</strain>
    </source>
</reference>